<dbReference type="PANTHER" id="PTHR30068:SF4">
    <property type="entry name" value="URONATE ISOMERASE"/>
    <property type="match status" value="1"/>
</dbReference>
<dbReference type="PANTHER" id="PTHR30068">
    <property type="entry name" value="URONATE ISOMERASE"/>
    <property type="match status" value="1"/>
</dbReference>
<comment type="similarity">
    <text evidence="3">Belongs to the metallo-dependent hydrolases superfamily. Uronate isomerase family.</text>
</comment>
<dbReference type="STRING" id="1437608.GCA_000771645_00502"/>
<dbReference type="AlphaFoldDB" id="A0A086ZUW9"/>
<dbReference type="eggNOG" id="COG1904">
    <property type="taxonomic scope" value="Bacteria"/>
</dbReference>
<dbReference type="Gene3D" id="1.10.2020.10">
    <property type="entry name" value="uronate isomerase, domain 2, chain A"/>
    <property type="match status" value="1"/>
</dbReference>
<dbReference type="Pfam" id="PF02614">
    <property type="entry name" value="UxaC"/>
    <property type="match status" value="1"/>
</dbReference>
<comment type="pathway">
    <text evidence="2">Carbohydrate metabolism; pentose and glucuronate interconversion.</text>
</comment>
<evidence type="ECO:0000256" key="2">
    <source>
        <dbReference type="ARBA" id="ARBA00004892"/>
    </source>
</evidence>
<name>A0A086ZUW9_9BIFI</name>
<dbReference type="UniPathway" id="UPA00246"/>
<dbReference type="Proteomes" id="UP000029108">
    <property type="component" value="Unassembled WGS sequence"/>
</dbReference>
<keyword evidence="6 7" id="KW-0413">Isomerase</keyword>
<evidence type="ECO:0000256" key="6">
    <source>
        <dbReference type="ARBA" id="ARBA00023235"/>
    </source>
</evidence>
<evidence type="ECO:0000313" key="8">
    <source>
        <dbReference type="Proteomes" id="UP000029108"/>
    </source>
</evidence>
<dbReference type="OrthoDB" id="9766564at2"/>
<organism evidence="7 8">
    <name type="scientific">Bifidobacterium biavatii DSM 23969</name>
    <dbReference type="NCBI Taxonomy" id="1437608"/>
    <lineage>
        <taxon>Bacteria</taxon>
        <taxon>Bacillati</taxon>
        <taxon>Actinomycetota</taxon>
        <taxon>Actinomycetes</taxon>
        <taxon>Bifidobacteriales</taxon>
        <taxon>Bifidobacteriaceae</taxon>
        <taxon>Bifidobacterium</taxon>
    </lineage>
</organism>
<dbReference type="InterPro" id="IPR003766">
    <property type="entry name" value="Uronate_isomerase"/>
</dbReference>
<evidence type="ECO:0000256" key="1">
    <source>
        <dbReference type="ARBA" id="ARBA00001165"/>
    </source>
</evidence>
<comment type="caution">
    <text evidence="7">The sequence shown here is derived from an EMBL/GenBank/DDBJ whole genome shotgun (WGS) entry which is preliminary data.</text>
</comment>
<keyword evidence="8" id="KW-1185">Reference proteome</keyword>
<dbReference type="GO" id="GO:0019698">
    <property type="term" value="P:D-galacturonate catabolic process"/>
    <property type="evidence" value="ECO:0007669"/>
    <property type="project" value="TreeGrafter"/>
</dbReference>
<sequence length="472" mass="53377">MTQSKPLDSCDDRLLPADPTTRSIAHDLYDLVRNAPIISPHGHVPVEWFAENRHFANPTELFITPDHYVTRLLHAQGVPLSALGVNQKHFTDAQAREAFLLLGHYWPAYAGTPMRYWFEDSLRNVFGITEAFNEESAGRIYDQLNEMLQTDEYGTRSLVKRFNIGFISTTDDPADDLAVNDRVRADKDFPARLAPAFRPDRYLEPAREDWPDLVRKLGDAAGVDATSYAGYVEAMRRRRVFFKEHGAVLSDHSHMDVRSDRLSDYEANRLFKQGMDRTISAADATRLRRHLFSDQVRLAQEDGLVLTVHPAVHRSYDPQGLANYGMDIGADIPAKCDFAVDLKPILNAYGNNPDFHFVAFTMDDTTFTRELAPLAGYYPAMYVGAPWWFLDQPVQITRYLGDVVPICGFTKLSGFIDDTRALCSIPARHDMNRRLTSSYVAGLVATHQIDFETGAQIVKDSVDAQPKRVFKL</sequence>
<dbReference type="EC" id="5.3.1.12" evidence="4"/>
<evidence type="ECO:0000256" key="3">
    <source>
        <dbReference type="ARBA" id="ARBA00008397"/>
    </source>
</evidence>
<dbReference type="GO" id="GO:0042840">
    <property type="term" value="P:D-glucuronate catabolic process"/>
    <property type="evidence" value="ECO:0007669"/>
    <property type="project" value="TreeGrafter"/>
</dbReference>
<reference evidence="7 8" key="1">
    <citation type="submission" date="2014-03" db="EMBL/GenBank/DDBJ databases">
        <title>Genomics of Bifidobacteria.</title>
        <authorList>
            <person name="Ventura M."/>
            <person name="Milani C."/>
            <person name="Lugli G.A."/>
        </authorList>
    </citation>
    <scope>NUCLEOTIDE SEQUENCE [LARGE SCALE GENOMIC DNA]</scope>
    <source>
        <strain evidence="7 8">DSM 23969</strain>
    </source>
</reference>
<dbReference type="EMBL" id="JGYN01000016">
    <property type="protein sequence ID" value="KFI50319.1"/>
    <property type="molecule type" value="Genomic_DNA"/>
</dbReference>
<dbReference type="InterPro" id="IPR032466">
    <property type="entry name" value="Metal_Hydrolase"/>
</dbReference>
<evidence type="ECO:0000313" key="7">
    <source>
        <dbReference type="EMBL" id="KFI50319.1"/>
    </source>
</evidence>
<dbReference type="RefSeq" id="WP_033494146.1">
    <property type="nucleotide sequence ID" value="NZ_JDUU01000012.1"/>
</dbReference>
<dbReference type="SUPFAM" id="SSF51556">
    <property type="entry name" value="Metallo-dependent hydrolases"/>
    <property type="match status" value="1"/>
</dbReference>
<dbReference type="NCBIfam" id="NF002794">
    <property type="entry name" value="PRK02925.1"/>
    <property type="match status" value="1"/>
</dbReference>
<comment type="catalytic activity">
    <reaction evidence="1">
        <text>D-glucuronate = D-fructuronate</text>
        <dbReference type="Rhea" id="RHEA:13049"/>
        <dbReference type="ChEBI" id="CHEBI:58720"/>
        <dbReference type="ChEBI" id="CHEBI:59863"/>
        <dbReference type="EC" id="5.3.1.12"/>
    </reaction>
</comment>
<gene>
    <name evidence="7" type="ORF">BBIA_2323</name>
</gene>
<evidence type="ECO:0000256" key="4">
    <source>
        <dbReference type="ARBA" id="ARBA00012546"/>
    </source>
</evidence>
<proteinExistence type="inferred from homology"/>
<dbReference type="GO" id="GO:0008880">
    <property type="term" value="F:glucuronate isomerase activity"/>
    <property type="evidence" value="ECO:0007669"/>
    <property type="project" value="UniProtKB-EC"/>
</dbReference>
<accession>A0A086ZUW9</accession>
<dbReference type="Gene3D" id="3.20.20.140">
    <property type="entry name" value="Metal-dependent hydrolases"/>
    <property type="match status" value="1"/>
</dbReference>
<evidence type="ECO:0000256" key="5">
    <source>
        <dbReference type="ARBA" id="ARBA00020555"/>
    </source>
</evidence>
<protein>
    <recommendedName>
        <fullName evidence="5">Uronate isomerase</fullName>
        <ecNumber evidence="4">5.3.1.12</ecNumber>
    </recommendedName>
</protein>